<dbReference type="OrthoDB" id="10016194at2759"/>
<dbReference type="RefSeq" id="XP_026068254.1">
    <property type="nucleotide sequence ID" value="XM_026212469.1"/>
</dbReference>
<sequence length="617" mass="71102">MPILKIPIKHYLGIVSQSQQEDFKKRFRKRAEETNTAINATDIRRNPFETTEGFIERYKQAQDCKEQEQYENLAKQFLSRCKRRAGFTSGGEGKHVDLPGAWTQLFLLSSCSGKVRNDSLDVLVVSLDHAPVDADQIPVLFHLAESAQCFLCSETTLLDQPSSSYEMKMLQLGYLVSLRLFIFKLTGHLKGHQPSSKYLHSLKGLLKCETRYQEFPNMLFAVHFMLRVGEDLCALRLINDSSVQVSAEAQEHGVNQILWHCLLSYHCVQNNGTQLSPVIKQLMLLRDELQHDDWAHCGLGLMILGEAAKSSMLCLQTLMNLHMTQRQESSQRASWPWQLEYIYCSVLINICRNSYCAEIKKTALGGQSDSPRCRRSGGLITLLKQSQEDTWRLRYSVVQGLAQISHRITLQEALRNTAWLTLQKHLKQETDPRVINAVRITEGDKRLLEHHRERMRSSHTVEVCVCTQSERITGRLAHSLSQICSSVQLTTHSEDLRHRTKPTKPRKEAVSTAKARRGRPEPITPHSFTKDHLKTPRQGKHGAFHLALRTRTDIGLIKVVEDQWQKELKTMMERDKEMEKTELEKRKLEEEEKITKKRMEKVKKNTEPYECTTYNEQ</sequence>
<organism evidence="3 4">
    <name type="scientific">Carassius auratus</name>
    <name type="common">Goldfish</name>
    <dbReference type="NCBI Taxonomy" id="7957"/>
    <lineage>
        <taxon>Eukaryota</taxon>
        <taxon>Metazoa</taxon>
        <taxon>Chordata</taxon>
        <taxon>Craniata</taxon>
        <taxon>Vertebrata</taxon>
        <taxon>Euteleostomi</taxon>
        <taxon>Actinopterygii</taxon>
        <taxon>Neopterygii</taxon>
        <taxon>Teleostei</taxon>
        <taxon>Ostariophysi</taxon>
        <taxon>Cypriniformes</taxon>
        <taxon>Cyprinidae</taxon>
        <taxon>Cyprininae</taxon>
        <taxon>Carassius</taxon>
    </lineage>
</organism>
<dbReference type="Pfam" id="PF15877">
    <property type="entry name" value="TMEM232"/>
    <property type="match status" value="1"/>
</dbReference>
<keyword evidence="4" id="KW-0812">Transmembrane</keyword>
<accession>A0A6P6K7I2</accession>
<keyword evidence="3" id="KW-1185">Reference proteome</keyword>
<evidence type="ECO:0000256" key="2">
    <source>
        <dbReference type="SAM" id="MobiDB-lite"/>
    </source>
</evidence>
<feature type="coiled-coil region" evidence="1">
    <location>
        <begin position="571"/>
        <end position="605"/>
    </location>
</feature>
<evidence type="ECO:0000313" key="3">
    <source>
        <dbReference type="Proteomes" id="UP000515129"/>
    </source>
</evidence>
<dbReference type="InterPro" id="IPR031747">
    <property type="entry name" value="TMEM232"/>
</dbReference>
<dbReference type="PANTHER" id="PTHR28651">
    <property type="entry name" value="TRANSMEMBRANE PROTEIN 232"/>
    <property type="match status" value="1"/>
</dbReference>
<dbReference type="AlphaFoldDB" id="A0A6P6K7I2"/>
<evidence type="ECO:0000313" key="4">
    <source>
        <dbReference type="RefSeq" id="XP_026068254.1"/>
    </source>
</evidence>
<protein>
    <submittedName>
        <fullName evidence="4">Transmembrane protein 232</fullName>
    </submittedName>
</protein>
<dbReference type="GeneID" id="113049818"/>
<gene>
    <name evidence="4" type="primary">tmem232</name>
</gene>
<reference evidence="4" key="1">
    <citation type="submission" date="2025-08" db="UniProtKB">
        <authorList>
            <consortium name="RefSeq"/>
        </authorList>
    </citation>
    <scope>IDENTIFICATION</scope>
    <source>
        <strain evidence="4">Wakin</strain>
        <tissue evidence="4">Muscle</tissue>
    </source>
</reference>
<dbReference type="CTD" id="642987"/>
<feature type="region of interest" description="Disordered" evidence="2">
    <location>
        <begin position="494"/>
        <end position="537"/>
    </location>
</feature>
<keyword evidence="1" id="KW-0175">Coiled coil</keyword>
<proteinExistence type="predicted"/>
<keyword evidence="4" id="KW-0472">Membrane</keyword>
<dbReference type="Proteomes" id="UP000515129">
    <property type="component" value="Chromosome 30"/>
</dbReference>
<evidence type="ECO:0000256" key="1">
    <source>
        <dbReference type="SAM" id="Coils"/>
    </source>
</evidence>
<name>A0A6P6K7I2_CARAU</name>
<dbReference type="PANTHER" id="PTHR28651:SF1">
    <property type="entry name" value="TRANSMEMBRANE PROTEIN 232"/>
    <property type="match status" value="1"/>
</dbReference>
<dbReference type="KEGG" id="caua:113049818"/>